<reference evidence="1 2" key="1">
    <citation type="journal article" date="2022" name="Nat. Ecol. Evol.">
        <title>A masculinizing supergene underlies an exaggerated male reproductive morph in a spider.</title>
        <authorList>
            <person name="Hendrickx F."/>
            <person name="De Corte Z."/>
            <person name="Sonet G."/>
            <person name="Van Belleghem S.M."/>
            <person name="Kostlbacher S."/>
            <person name="Vangestel C."/>
        </authorList>
    </citation>
    <scope>NUCLEOTIDE SEQUENCE [LARGE SCALE GENOMIC DNA]</scope>
    <source>
        <strain evidence="1">W744_W776</strain>
    </source>
</reference>
<dbReference type="EMBL" id="JAFNEN010000497">
    <property type="protein sequence ID" value="KAG8181777.1"/>
    <property type="molecule type" value="Genomic_DNA"/>
</dbReference>
<accession>A0AAV6UBP0</accession>
<evidence type="ECO:0000313" key="2">
    <source>
        <dbReference type="Proteomes" id="UP000827092"/>
    </source>
</evidence>
<keyword evidence="2" id="KW-1185">Reference proteome</keyword>
<comment type="caution">
    <text evidence="1">The sequence shown here is derived from an EMBL/GenBank/DDBJ whole genome shotgun (WGS) entry which is preliminary data.</text>
</comment>
<gene>
    <name evidence="1" type="ORF">JTE90_018084</name>
</gene>
<sequence length="76" mass="8243">MSKPGLILTSDGTGSNKQRQFVLSLHSSMITHKRSIISGIIGNSLGDESILAARRFSIEEESLTKGEEITFSTFVS</sequence>
<dbReference type="Proteomes" id="UP000827092">
    <property type="component" value="Unassembled WGS sequence"/>
</dbReference>
<protein>
    <submittedName>
        <fullName evidence="1">Uncharacterized protein</fullName>
    </submittedName>
</protein>
<name>A0AAV6UBP0_9ARAC</name>
<evidence type="ECO:0000313" key="1">
    <source>
        <dbReference type="EMBL" id="KAG8181777.1"/>
    </source>
</evidence>
<proteinExistence type="predicted"/>
<dbReference type="AlphaFoldDB" id="A0AAV6UBP0"/>
<organism evidence="1 2">
    <name type="scientific">Oedothorax gibbosus</name>
    <dbReference type="NCBI Taxonomy" id="931172"/>
    <lineage>
        <taxon>Eukaryota</taxon>
        <taxon>Metazoa</taxon>
        <taxon>Ecdysozoa</taxon>
        <taxon>Arthropoda</taxon>
        <taxon>Chelicerata</taxon>
        <taxon>Arachnida</taxon>
        <taxon>Araneae</taxon>
        <taxon>Araneomorphae</taxon>
        <taxon>Entelegynae</taxon>
        <taxon>Araneoidea</taxon>
        <taxon>Linyphiidae</taxon>
        <taxon>Erigoninae</taxon>
        <taxon>Oedothorax</taxon>
    </lineage>
</organism>